<feature type="signal peptide" evidence="11">
    <location>
        <begin position="1"/>
        <end position="22"/>
    </location>
</feature>
<dbReference type="AlphaFoldDB" id="B1ZXR8"/>
<feature type="compositionally biased region" description="Low complexity" evidence="10">
    <location>
        <begin position="233"/>
        <end position="249"/>
    </location>
</feature>
<dbReference type="PANTHER" id="PTHR33446:SF2">
    <property type="entry name" value="PROTEIN TONB"/>
    <property type="match status" value="1"/>
</dbReference>
<keyword evidence="11" id="KW-0732">Signal</keyword>
<sequence>MKIFPRYSLLIPLLTASAVWTAAAEPAGTPPAAAAKHGYTVMVEVKVNDKGETESVRLVDTDDKSVGDILSKMALAMALKTDLPARQKDGKPIKYTARLPFFFPIEGDEGPEANLAPKPMGKGKFTMPLYPRSLLEQGVVGGVIFELRVDEQGRLAQLNTLRASHPEFEAAAREVVQKWEFQPAQKDGQPVASRWNLAVAFETADHMADLKWRVPPRPSFGTLIILPESDAMTPATPETAPTAGEAPAAAPTPPGTEPAK</sequence>
<keyword evidence="3" id="KW-0813">Transport</keyword>
<accession>B1ZXR8</accession>
<evidence type="ECO:0000256" key="2">
    <source>
        <dbReference type="ARBA" id="ARBA00006555"/>
    </source>
</evidence>
<evidence type="ECO:0000313" key="13">
    <source>
        <dbReference type="EMBL" id="ACB74290.1"/>
    </source>
</evidence>
<evidence type="ECO:0000256" key="1">
    <source>
        <dbReference type="ARBA" id="ARBA00004383"/>
    </source>
</evidence>
<evidence type="ECO:0000313" key="14">
    <source>
        <dbReference type="Proteomes" id="UP000007013"/>
    </source>
</evidence>
<dbReference type="Pfam" id="PF03544">
    <property type="entry name" value="TonB_C"/>
    <property type="match status" value="2"/>
</dbReference>
<keyword evidence="6" id="KW-0812">Transmembrane</keyword>
<gene>
    <name evidence="13" type="ordered locus">Oter_1002</name>
</gene>
<dbReference type="KEGG" id="ote:Oter_1002"/>
<dbReference type="GO" id="GO:0055085">
    <property type="term" value="P:transmembrane transport"/>
    <property type="evidence" value="ECO:0007669"/>
    <property type="project" value="InterPro"/>
</dbReference>
<feature type="domain" description="TonB C-terminal" evidence="12">
    <location>
        <begin position="115"/>
        <end position="210"/>
    </location>
</feature>
<protein>
    <submittedName>
        <fullName evidence="13">TonB family protein</fullName>
    </submittedName>
</protein>
<evidence type="ECO:0000256" key="3">
    <source>
        <dbReference type="ARBA" id="ARBA00022448"/>
    </source>
</evidence>
<feature type="chain" id="PRO_5002774569" evidence="11">
    <location>
        <begin position="23"/>
        <end position="260"/>
    </location>
</feature>
<dbReference type="HOGENOM" id="CLU_1068929_0_0_0"/>
<dbReference type="SUPFAM" id="SSF74653">
    <property type="entry name" value="TolA/TonB C-terminal domain"/>
    <property type="match status" value="2"/>
</dbReference>
<dbReference type="PROSITE" id="PS52015">
    <property type="entry name" value="TONB_CTD"/>
    <property type="match status" value="1"/>
</dbReference>
<feature type="compositionally biased region" description="Pro residues" evidence="10">
    <location>
        <begin position="250"/>
        <end position="260"/>
    </location>
</feature>
<dbReference type="InterPro" id="IPR037682">
    <property type="entry name" value="TonB_C"/>
</dbReference>
<keyword evidence="4" id="KW-1003">Cell membrane</keyword>
<evidence type="ECO:0000256" key="11">
    <source>
        <dbReference type="SAM" id="SignalP"/>
    </source>
</evidence>
<dbReference type="GO" id="GO:0015031">
    <property type="term" value="P:protein transport"/>
    <property type="evidence" value="ECO:0007669"/>
    <property type="project" value="UniProtKB-KW"/>
</dbReference>
<dbReference type="InterPro" id="IPR051045">
    <property type="entry name" value="TonB-dependent_transducer"/>
</dbReference>
<dbReference type="RefSeq" id="WP_012373828.1">
    <property type="nucleotide sequence ID" value="NC_010571.1"/>
</dbReference>
<keyword evidence="7" id="KW-0653">Protein transport</keyword>
<dbReference type="NCBIfam" id="TIGR01352">
    <property type="entry name" value="tonB_Cterm"/>
    <property type="match status" value="1"/>
</dbReference>
<evidence type="ECO:0000256" key="7">
    <source>
        <dbReference type="ARBA" id="ARBA00022927"/>
    </source>
</evidence>
<dbReference type="GO" id="GO:0098797">
    <property type="term" value="C:plasma membrane protein complex"/>
    <property type="evidence" value="ECO:0007669"/>
    <property type="project" value="TreeGrafter"/>
</dbReference>
<dbReference type="eggNOG" id="COG0810">
    <property type="taxonomic scope" value="Bacteria"/>
</dbReference>
<dbReference type="PANTHER" id="PTHR33446">
    <property type="entry name" value="PROTEIN TONB-RELATED"/>
    <property type="match status" value="1"/>
</dbReference>
<organism evidence="13 14">
    <name type="scientific">Opitutus terrae (strain DSM 11246 / JCM 15787 / PB90-1)</name>
    <dbReference type="NCBI Taxonomy" id="452637"/>
    <lineage>
        <taxon>Bacteria</taxon>
        <taxon>Pseudomonadati</taxon>
        <taxon>Verrucomicrobiota</taxon>
        <taxon>Opitutia</taxon>
        <taxon>Opitutales</taxon>
        <taxon>Opitutaceae</taxon>
        <taxon>Opitutus</taxon>
    </lineage>
</organism>
<feature type="region of interest" description="Disordered" evidence="10">
    <location>
        <begin position="228"/>
        <end position="260"/>
    </location>
</feature>
<evidence type="ECO:0000256" key="6">
    <source>
        <dbReference type="ARBA" id="ARBA00022692"/>
    </source>
</evidence>
<evidence type="ECO:0000259" key="12">
    <source>
        <dbReference type="PROSITE" id="PS52015"/>
    </source>
</evidence>
<comment type="similarity">
    <text evidence="2">Belongs to the TonB family.</text>
</comment>
<name>B1ZXR8_OPITP</name>
<keyword evidence="9" id="KW-0472">Membrane</keyword>
<reference evidence="13 14" key="1">
    <citation type="journal article" date="2011" name="J. Bacteriol.">
        <title>Genome sequence of the verrucomicrobium Opitutus terrae PB90-1, an abundant inhabitant of rice paddy soil ecosystems.</title>
        <authorList>
            <person name="van Passel M.W."/>
            <person name="Kant R."/>
            <person name="Palva A."/>
            <person name="Copeland A."/>
            <person name="Lucas S."/>
            <person name="Lapidus A."/>
            <person name="Glavina del Rio T."/>
            <person name="Pitluck S."/>
            <person name="Goltsman E."/>
            <person name="Clum A."/>
            <person name="Sun H."/>
            <person name="Schmutz J."/>
            <person name="Larimer F.W."/>
            <person name="Land M.L."/>
            <person name="Hauser L."/>
            <person name="Kyrpides N."/>
            <person name="Mikhailova N."/>
            <person name="Richardson P.P."/>
            <person name="Janssen P.H."/>
            <person name="de Vos W.M."/>
            <person name="Smidt H."/>
        </authorList>
    </citation>
    <scope>NUCLEOTIDE SEQUENCE [LARGE SCALE GENOMIC DNA]</scope>
    <source>
        <strain evidence="14">DSM 11246 / JCM 15787 / PB90-1</strain>
    </source>
</reference>
<dbReference type="EMBL" id="CP001032">
    <property type="protein sequence ID" value="ACB74290.1"/>
    <property type="molecule type" value="Genomic_DNA"/>
</dbReference>
<evidence type="ECO:0000256" key="5">
    <source>
        <dbReference type="ARBA" id="ARBA00022519"/>
    </source>
</evidence>
<evidence type="ECO:0000256" key="9">
    <source>
        <dbReference type="ARBA" id="ARBA00023136"/>
    </source>
</evidence>
<evidence type="ECO:0000256" key="4">
    <source>
        <dbReference type="ARBA" id="ARBA00022475"/>
    </source>
</evidence>
<dbReference type="GO" id="GO:0031992">
    <property type="term" value="F:energy transducer activity"/>
    <property type="evidence" value="ECO:0007669"/>
    <property type="project" value="TreeGrafter"/>
</dbReference>
<proteinExistence type="inferred from homology"/>
<dbReference type="STRING" id="452637.Oter_1002"/>
<dbReference type="OrthoDB" id="192927at2"/>
<keyword evidence="5" id="KW-0997">Cell inner membrane</keyword>
<evidence type="ECO:0000256" key="8">
    <source>
        <dbReference type="ARBA" id="ARBA00022989"/>
    </source>
</evidence>
<comment type="subcellular location">
    <subcellularLocation>
        <location evidence="1">Cell inner membrane</location>
        <topology evidence="1">Single-pass membrane protein</topology>
        <orientation evidence="1">Periplasmic side</orientation>
    </subcellularLocation>
</comment>
<keyword evidence="8" id="KW-1133">Transmembrane helix</keyword>
<dbReference type="Proteomes" id="UP000007013">
    <property type="component" value="Chromosome"/>
</dbReference>
<dbReference type="InterPro" id="IPR006260">
    <property type="entry name" value="TonB/TolA_C"/>
</dbReference>
<evidence type="ECO:0000256" key="10">
    <source>
        <dbReference type="SAM" id="MobiDB-lite"/>
    </source>
</evidence>
<dbReference type="Gene3D" id="3.30.1150.10">
    <property type="match status" value="2"/>
</dbReference>
<keyword evidence="14" id="KW-1185">Reference proteome</keyword>